<dbReference type="InterPro" id="IPR050276">
    <property type="entry name" value="MshD_Acetyltransferase"/>
</dbReference>
<reference evidence="2 3" key="1">
    <citation type="journal article" date="2018" name="J. Microbiol.">
        <title>Aestuariibaculum marinum sp. nov., a marine bacterium isolated from seawater in South Korea.</title>
        <authorList>
            <person name="Choi J."/>
            <person name="Lee D."/>
            <person name="Jang J.H."/>
            <person name="Cha S."/>
            <person name="Seo T."/>
        </authorList>
    </citation>
    <scope>NUCLEOTIDE SEQUENCE [LARGE SCALE GENOMIC DNA]</scope>
    <source>
        <strain evidence="2 3">IP7</strain>
    </source>
</reference>
<dbReference type="RefSeq" id="WP_188222215.1">
    <property type="nucleotide sequence ID" value="NZ_JACVXD010000001.1"/>
</dbReference>
<dbReference type="PANTHER" id="PTHR43617">
    <property type="entry name" value="L-AMINO ACID N-ACETYLTRANSFERASE"/>
    <property type="match status" value="1"/>
</dbReference>
<dbReference type="GO" id="GO:0016747">
    <property type="term" value="F:acyltransferase activity, transferring groups other than amino-acyl groups"/>
    <property type="evidence" value="ECO:0007669"/>
    <property type="project" value="InterPro"/>
</dbReference>
<keyword evidence="3" id="KW-1185">Reference proteome</keyword>
<protein>
    <submittedName>
        <fullName evidence="2">GNAT family N-acetyltransferase</fullName>
    </submittedName>
</protein>
<evidence type="ECO:0000313" key="3">
    <source>
        <dbReference type="Proteomes" id="UP000621516"/>
    </source>
</evidence>
<organism evidence="2 3">
    <name type="scientific">Aestuariibaculum marinum</name>
    <dbReference type="NCBI Taxonomy" id="2683592"/>
    <lineage>
        <taxon>Bacteria</taxon>
        <taxon>Pseudomonadati</taxon>
        <taxon>Bacteroidota</taxon>
        <taxon>Flavobacteriia</taxon>
        <taxon>Flavobacteriales</taxon>
        <taxon>Flavobacteriaceae</taxon>
    </lineage>
</organism>
<dbReference type="Proteomes" id="UP000621516">
    <property type="component" value="Unassembled WGS sequence"/>
</dbReference>
<proteinExistence type="predicted"/>
<sequence>MINIQLASTNQEFKVIESLAHIIWREHYILIVGKPQIDYMLKKFQSAEAMQQQVADGMQYFTVFYNETPAGYIGIKTEPDTLFLSKIYVLKSYRGKGIAKKAMQFVEEKAKSYSLKTIRLTVNINNEIAIKAYEKLGFINAGPIVADIGNGFIMDDYLMKKQMD</sequence>
<accession>A0A8J6U1N9</accession>
<comment type="caution">
    <text evidence="2">The sequence shown here is derived from an EMBL/GenBank/DDBJ whole genome shotgun (WGS) entry which is preliminary data.</text>
</comment>
<dbReference type="EMBL" id="JACVXD010000001">
    <property type="protein sequence ID" value="MBD0822910.1"/>
    <property type="molecule type" value="Genomic_DNA"/>
</dbReference>
<dbReference type="SUPFAM" id="SSF55729">
    <property type="entry name" value="Acyl-CoA N-acyltransferases (Nat)"/>
    <property type="match status" value="1"/>
</dbReference>
<dbReference type="Pfam" id="PF00583">
    <property type="entry name" value="Acetyltransf_1"/>
    <property type="match status" value="1"/>
</dbReference>
<dbReference type="InterPro" id="IPR000182">
    <property type="entry name" value="GNAT_dom"/>
</dbReference>
<dbReference type="CDD" id="cd04301">
    <property type="entry name" value="NAT_SF"/>
    <property type="match status" value="1"/>
</dbReference>
<dbReference type="Gene3D" id="3.40.630.30">
    <property type="match status" value="1"/>
</dbReference>
<gene>
    <name evidence="2" type="ORF">ICJ85_02660</name>
</gene>
<dbReference type="InterPro" id="IPR016181">
    <property type="entry name" value="Acyl_CoA_acyltransferase"/>
</dbReference>
<evidence type="ECO:0000259" key="1">
    <source>
        <dbReference type="PROSITE" id="PS51186"/>
    </source>
</evidence>
<dbReference type="AlphaFoldDB" id="A0A8J6U1N9"/>
<evidence type="ECO:0000313" key="2">
    <source>
        <dbReference type="EMBL" id="MBD0822910.1"/>
    </source>
</evidence>
<dbReference type="PROSITE" id="PS51186">
    <property type="entry name" value="GNAT"/>
    <property type="match status" value="1"/>
</dbReference>
<name>A0A8J6U1N9_9FLAO</name>
<feature type="domain" description="N-acetyltransferase" evidence="1">
    <location>
        <begin position="2"/>
        <end position="164"/>
    </location>
</feature>